<dbReference type="GO" id="GO:0005524">
    <property type="term" value="F:ATP binding"/>
    <property type="evidence" value="ECO:0007669"/>
    <property type="project" value="UniProtKB-KW"/>
</dbReference>
<evidence type="ECO:0000256" key="1">
    <source>
        <dbReference type="ARBA" id="ARBA00022741"/>
    </source>
</evidence>
<organism evidence="4">
    <name type="scientific">marine metagenome</name>
    <dbReference type="NCBI Taxonomy" id="408172"/>
    <lineage>
        <taxon>unclassified sequences</taxon>
        <taxon>metagenomes</taxon>
        <taxon>ecological metagenomes</taxon>
    </lineage>
</organism>
<dbReference type="GO" id="GO:0016226">
    <property type="term" value="P:iron-sulfur cluster assembly"/>
    <property type="evidence" value="ECO:0007669"/>
    <property type="project" value="InterPro"/>
</dbReference>
<dbReference type="EMBL" id="UINC01070566">
    <property type="protein sequence ID" value="SVC04817.1"/>
    <property type="molecule type" value="Genomic_DNA"/>
</dbReference>
<dbReference type="AlphaFoldDB" id="A0A382J088"/>
<feature type="compositionally biased region" description="Basic and acidic residues" evidence="3">
    <location>
        <begin position="1"/>
        <end position="10"/>
    </location>
</feature>
<evidence type="ECO:0000313" key="4">
    <source>
        <dbReference type="EMBL" id="SVC04817.1"/>
    </source>
</evidence>
<dbReference type="Pfam" id="PF10609">
    <property type="entry name" value="ParA"/>
    <property type="match status" value="1"/>
</dbReference>
<evidence type="ECO:0000256" key="2">
    <source>
        <dbReference type="ARBA" id="ARBA00022840"/>
    </source>
</evidence>
<reference evidence="4" key="1">
    <citation type="submission" date="2018-05" db="EMBL/GenBank/DDBJ databases">
        <authorList>
            <person name="Lanie J.A."/>
            <person name="Ng W.-L."/>
            <person name="Kazmierczak K.M."/>
            <person name="Andrzejewski T.M."/>
            <person name="Davidsen T.M."/>
            <person name="Wayne K.J."/>
            <person name="Tettelin H."/>
            <person name="Glass J.I."/>
            <person name="Rusch D."/>
            <person name="Podicherti R."/>
            <person name="Tsui H.-C.T."/>
            <person name="Winkler M.E."/>
        </authorList>
    </citation>
    <scope>NUCLEOTIDE SEQUENCE</scope>
</reference>
<dbReference type="InterPro" id="IPR027417">
    <property type="entry name" value="P-loop_NTPase"/>
</dbReference>
<feature type="non-terminal residue" evidence="4">
    <location>
        <position position="163"/>
    </location>
</feature>
<sequence>MTQVQTHDRQPIPGVKETVAVSSGKGGVGKSTMCVNLAVALAAEGLSIGLMDTDIYGPNVPGMLGVSERPQVVPGTQTIRSAEAHGLSLISMGLLVEAGVPVIWRGPMLAKMVSQFLFSVEWGDLDILLLDLPPGTGDVQLTLTQMAPLTGAVIVTTSSTLAL</sequence>
<protein>
    <recommendedName>
        <fullName evidence="5">CobQ/CobB/MinD/ParA nucleotide binding domain-containing protein</fullName>
    </recommendedName>
</protein>
<accession>A0A382J088</accession>
<feature type="region of interest" description="Disordered" evidence="3">
    <location>
        <begin position="1"/>
        <end position="26"/>
    </location>
</feature>
<dbReference type="PANTHER" id="PTHR42961">
    <property type="entry name" value="IRON-SULFUR PROTEIN NUBPL"/>
    <property type="match status" value="1"/>
</dbReference>
<dbReference type="InterPro" id="IPR033756">
    <property type="entry name" value="YlxH/NBP35"/>
</dbReference>
<keyword evidence="2" id="KW-0067">ATP-binding</keyword>
<evidence type="ECO:0000256" key="3">
    <source>
        <dbReference type="SAM" id="MobiDB-lite"/>
    </source>
</evidence>
<proteinExistence type="predicted"/>
<dbReference type="GO" id="GO:0051539">
    <property type="term" value="F:4 iron, 4 sulfur cluster binding"/>
    <property type="evidence" value="ECO:0007669"/>
    <property type="project" value="TreeGrafter"/>
</dbReference>
<dbReference type="InterPro" id="IPR044304">
    <property type="entry name" value="NUBPL-like"/>
</dbReference>
<evidence type="ECO:0008006" key="5">
    <source>
        <dbReference type="Google" id="ProtNLM"/>
    </source>
</evidence>
<name>A0A382J088_9ZZZZ</name>
<dbReference type="SUPFAM" id="SSF52540">
    <property type="entry name" value="P-loop containing nucleoside triphosphate hydrolases"/>
    <property type="match status" value="1"/>
</dbReference>
<gene>
    <name evidence="4" type="ORF">METZ01_LOCUS257671</name>
</gene>
<dbReference type="PANTHER" id="PTHR42961:SF2">
    <property type="entry name" value="IRON-SULFUR PROTEIN NUBPL"/>
    <property type="match status" value="1"/>
</dbReference>
<dbReference type="Gene3D" id="3.40.50.300">
    <property type="entry name" value="P-loop containing nucleotide triphosphate hydrolases"/>
    <property type="match status" value="1"/>
</dbReference>
<keyword evidence="1" id="KW-0547">Nucleotide-binding</keyword>